<reference evidence="10 11" key="1">
    <citation type="submission" date="2023-10" db="EMBL/GenBank/DDBJ databases">
        <title>Nicoliella lavandulae sp. nov. isolated from Lavandula angustifolia flowers.</title>
        <authorList>
            <person name="Alcantara C."/>
            <person name="Zuniga M."/>
            <person name="Landete J.M."/>
            <person name="Monedero V."/>
        </authorList>
    </citation>
    <scope>NUCLEOTIDE SEQUENCE [LARGE SCALE GENOMIC DNA]</scope>
    <source>
        <strain evidence="10 11">Es01</strain>
    </source>
</reference>
<evidence type="ECO:0000256" key="7">
    <source>
        <dbReference type="SAM" id="Phobius"/>
    </source>
</evidence>
<dbReference type="EMBL" id="JAWMWH010000003">
    <property type="protein sequence ID" value="MEJ6401116.1"/>
    <property type="molecule type" value="Genomic_DNA"/>
</dbReference>
<feature type="transmembrane region" description="Helical" evidence="7">
    <location>
        <begin position="332"/>
        <end position="354"/>
    </location>
</feature>
<protein>
    <submittedName>
        <fullName evidence="10">MFS transporter</fullName>
    </submittedName>
</protein>
<proteinExistence type="inferred from homology"/>
<evidence type="ECO:0000256" key="2">
    <source>
        <dbReference type="ARBA" id="ARBA00008335"/>
    </source>
</evidence>
<dbReference type="InterPro" id="IPR036259">
    <property type="entry name" value="MFS_trans_sf"/>
</dbReference>
<dbReference type="InterPro" id="IPR011701">
    <property type="entry name" value="MFS"/>
</dbReference>
<dbReference type="PANTHER" id="PTHR23514">
    <property type="entry name" value="BYPASS OF STOP CODON PROTEIN 6"/>
    <property type="match status" value="1"/>
</dbReference>
<organism evidence="10 11">
    <name type="scientific">Nicoliella lavandulae</name>
    <dbReference type="NCBI Taxonomy" id="3082954"/>
    <lineage>
        <taxon>Bacteria</taxon>
        <taxon>Bacillati</taxon>
        <taxon>Bacillota</taxon>
        <taxon>Bacilli</taxon>
        <taxon>Lactobacillales</taxon>
        <taxon>Lactobacillaceae</taxon>
        <taxon>Nicoliella</taxon>
    </lineage>
</organism>
<comment type="caution">
    <text evidence="10">The sequence shown here is derived from an EMBL/GenBank/DDBJ whole genome shotgun (WGS) entry which is preliminary data.</text>
</comment>
<dbReference type="SUPFAM" id="SSF48600">
    <property type="entry name" value="Chorismate mutase II"/>
    <property type="match status" value="1"/>
</dbReference>
<comment type="subcellular location">
    <subcellularLocation>
        <location evidence="1">Cell membrane</location>
        <topology evidence="1">Multi-pass membrane protein</topology>
    </subcellularLocation>
</comment>
<dbReference type="SMART" id="SM00830">
    <property type="entry name" value="CM_2"/>
    <property type="match status" value="1"/>
</dbReference>
<feature type="transmembrane region" description="Helical" evidence="7">
    <location>
        <begin position="156"/>
        <end position="182"/>
    </location>
</feature>
<keyword evidence="11" id="KW-1185">Reference proteome</keyword>
<dbReference type="PROSITE" id="PS50850">
    <property type="entry name" value="MFS"/>
    <property type="match status" value="1"/>
</dbReference>
<dbReference type="InterPro" id="IPR036263">
    <property type="entry name" value="Chorismate_II_sf"/>
</dbReference>
<keyword evidence="5 7" id="KW-1133">Transmembrane helix</keyword>
<dbReference type="Pfam" id="PF01817">
    <property type="entry name" value="CM_2"/>
    <property type="match status" value="1"/>
</dbReference>
<keyword evidence="3" id="KW-0813">Transport</keyword>
<dbReference type="InterPro" id="IPR020846">
    <property type="entry name" value="MFS_dom"/>
</dbReference>
<sequence>MNQFKLKQGLFLNYLVHGFALIILTQNLLELAHNWNSTIAVASFVLSGIGIGRLVAYLIMGMLSDRFGRKQILLIGMSTYLLFFIVTPMNHSIMIAYGLSIIAGIANSALDSATYPLFTELSRNDSSNNILIKAFISIGEFILPLIVLFLKGHQLWFGISFLIPAAILGLNIINLITCQFPAKRVVDQVEAKQSNEPINMKQVALTTVLFIYGFTSMAVMIWFTQWITIFANQIGFSDVTAHLLLSLYSIGSITGVIASFLILKRFNARRQLFLDLNLVALIAIITVSASRIPLLSSVAAFAFGLSAAGGVMQMALNQLLAIFPNRKGTLTGIFFMFGSIASFTVPIISGFLILLGAQNILNGDIVIALISCLVAIVVFAVKPAPNSLGDARTEINQLDAKLIKILEQRFQAVKAVSHFKQADHIQTEDLKREQAVLNQVDQLTKQKDILPYNQNIIQNIMNNAKQYQNSLTQNKTVKDD</sequence>
<dbReference type="Proteomes" id="UP001370590">
    <property type="component" value="Unassembled WGS sequence"/>
</dbReference>
<feature type="transmembrane region" description="Helical" evidence="7">
    <location>
        <begin position="130"/>
        <end position="150"/>
    </location>
</feature>
<feature type="transmembrane region" description="Helical" evidence="7">
    <location>
        <begin position="243"/>
        <end position="263"/>
    </location>
</feature>
<name>A0ABU8SMI4_9LACO</name>
<dbReference type="PROSITE" id="PS51168">
    <property type="entry name" value="CHORISMATE_MUT_2"/>
    <property type="match status" value="1"/>
</dbReference>
<accession>A0ABU8SMI4</accession>
<comment type="similarity">
    <text evidence="2">Belongs to the major facilitator superfamily.</text>
</comment>
<feature type="transmembrane region" description="Helical" evidence="7">
    <location>
        <begin position="95"/>
        <end position="118"/>
    </location>
</feature>
<evidence type="ECO:0000259" key="8">
    <source>
        <dbReference type="PROSITE" id="PS50850"/>
    </source>
</evidence>
<evidence type="ECO:0000256" key="6">
    <source>
        <dbReference type="ARBA" id="ARBA00023136"/>
    </source>
</evidence>
<feature type="transmembrane region" description="Helical" evidence="7">
    <location>
        <begin position="298"/>
        <end position="320"/>
    </location>
</feature>
<feature type="transmembrane region" description="Helical" evidence="7">
    <location>
        <begin position="203"/>
        <end position="223"/>
    </location>
</feature>
<evidence type="ECO:0000256" key="3">
    <source>
        <dbReference type="ARBA" id="ARBA00022448"/>
    </source>
</evidence>
<dbReference type="PROSITE" id="PS00216">
    <property type="entry name" value="SUGAR_TRANSPORT_1"/>
    <property type="match status" value="1"/>
</dbReference>
<feature type="transmembrane region" description="Helical" evidence="7">
    <location>
        <begin position="72"/>
        <end position="89"/>
    </location>
</feature>
<feature type="domain" description="Major facilitator superfamily (MFS) profile" evidence="8">
    <location>
        <begin position="6"/>
        <end position="386"/>
    </location>
</feature>
<evidence type="ECO:0000256" key="4">
    <source>
        <dbReference type="ARBA" id="ARBA00022692"/>
    </source>
</evidence>
<feature type="transmembrane region" description="Helical" evidence="7">
    <location>
        <begin position="35"/>
        <end position="60"/>
    </location>
</feature>
<feature type="transmembrane region" description="Helical" evidence="7">
    <location>
        <begin position="272"/>
        <end position="292"/>
    </location>
</feature>
<dbReference type="InterPro" id="IPR005829">
    <property type="entry name" value="Sugar_transporter_CS"/>
</dbReference>
<dbReference type="PANTHER" id="PTHR23514:SF3">
    <property type="entry name" value="BYPASS OF STOP CODON PROTEIN 6"/>
    <property type="match status" value="1"/>
</dbReference>
<keyword evidence="4 7" id="KW-0812">Transmembrane</keyword>
<feature type="domain" description="Chorismate mutase" evidence="9">
    <location>
        <begin position="382"/>
        <end position="472"/>
    </location>
</feature>
<feature type="transmembrane region" description="Helical" evidence="7">
    <location>
        <begin position="12"/>
        <end position="29"/>
    </location>
</feature>
<evidence type="ECO:0000256" key="1">
    <source>
        <dbReference type="ARBA" id="ARBA00004651"/>
    </source>
</evidence>
<evidence type="ECO:0000259" key="9">
    <source>
        <dbReference type="PROSITE" id="PS51168"/>
    </source>
</evidence>
<keyword evidence="6 7" id="KW-0472">Membrane</keyword>
<dbReference type="InterPro" id="IPR051788">
    <property type="entry name" value="MFS_Transporter"/>
</dbReference>
<dbReference type="SUPFAM" id="SSF103473">
    <property type="entry name" value="MFS general substrate transporter"/>
    <property type="match status" value="1"/>
</dbReference>
<feature type="transmembrane region" description="Helical" evidence="7">
    <location>
        <begin position="360"/>
        <end position="381"/>
    </location>
</feature>
<dbReference type="InterPro" id="IPR036979">
    <property type="entry name" value="CM_dom_sf"/>
</dbReference>
<dbReference type="Gene3D" id="1.20.59.10">
    <property type="entry name" value="Chorismate mutase"/>
    <property type="match status" value="1"/>
</dbReference>
<evidence type="ECO:0000313" key="11">
    <source>
        <dbReference type="Proteomes" id="UP001370590"/>
    </source>
</evidence>
<dbReference type="InterPro" id="IPR002701">
    <property type="entry name" value="CM_II_prokaryot"/>
</dbReference>
<dbReference type="Gene3D" id="1.20.1250.20">
    <property type="entry name" value="MFS general substrate transporter like domains"/>
    <property type="match status" value="2"/>
</dbReference>
<dbReference type="Pfam" id="PF07690">
    <property type="entry name" value="MFS_1"/>
    <property type="match status" value="1"/>
</dbReference>
<evidence type="ECO:0000256" key="5">
    <source>
        <dbReference type="ARBA" id="ARBA00022989"/>
    </source>
</evidence>
<gene>
    <name evidence="10" type="ORF">R4146_08170</name>
</gene>
<evidence type="ECO:0000313" key="10">
    <source>
        <dbReference type="EMBL" id="MEJ6401116.1"/>
    </source>
</evidence>
<dbReference type="RefSeq" id="WP_339960962.1">
    <property type="nucleotide sequence ID" value="NZ_JAWMWH010000003.1"/>
</dbReference>